<dbReference type="InterPro" id="IPR035965">
    <property type="entry name" value="PAS-like_dom_sf"/>
</dbReference>
<dbReference type="SUPFAM" id="SSF55785">
    <property type="entry name" value="PYP-like sensor domain (PAS domain)"/>
    <property type="match status" value="4"/>
</dbReference>
<evidence type="ECO:0000256" key="8">
    <source>
        <dbReference type="ARBA" id="ARBA00023012"/>
    </source>
</evidence>
<keyword evidence="4 12" id="KW-0808">Transferase</keyword>
<gene>
    <name evidence="12" type="primary">kinE_7</name>
    <name evidence="12" type="ORF">SK3146_06749</name>
</gene>
<keyword evidence="13" id="KW-1185">Reference proteome</keyword>
<dbReference type="InterPro" id="IPR036097">
    <property type="entry name" value="HisK_dim/P_sf"/>
</dbReference>
<evidence type="ECO:0000256" key="2">
    <source>
        <dbReference type="ARBA" id="ARBA00012438"/>
    </source>
</evidence>
<dbReference type="InterPro" id="IPR000700">
    <property type="entry name" value="PAS-assoc_C"/>
</dbReference>
<evidence type="ECO:0000256" key="6">
    <source>
        <dbReference type="ARBA" id="ARBA00022777"/>
    </source>
</evidence>
<keyword evidence="8" id="KW-0902">Two-component regulatory system</keyword>
<keyword evidence="5" id="KW-0547">Nucleotide-binding</keyword>
<dbReference type="InterPro" id="IPR004358">
    <property type="entry name" value="Sig_transdc_His_kin-like_C"/>
</dbReference>
<dbReference type="CDD" id="cd00082">
    <property type="entry name" value="HisKA"/>
    <property type="match status" value="1"/>
</dbReference>
<dbReference type="InterPro" id="IPR005467">
    <property type="entry name" value="His_kinase_dom"/>
</dbReference>
<dbReference type="GO" id="GO:0004673">
    <property type="term" value="F:protein histidine kinase activity"/>
    <property type="evidence" value="ECO:0007669"/>
    <property type="project" value="UniProtKB-EC"/>
</dbReference>
<dbReference type="Gene3D" id="3.30.450.20">
    <property type="entry name" value="PAS domain"/>
    <property type="match status" value="4"/>
</dbReference>
<evidence type="ECO:0000259" key="10">
    <source>
        <dbReference type="PROSITE" id="PS50112"/>
    </source>
</evidence>
<name>A0ABY4RYQ4_9BACL</name>
<evidence type="ECO:0000256" key="4">
    <source>
        <dbReference type="ARBA" id="ARBA00022679"/>
    </source>
</evidence>
<evidence type="ECO:0000313" key="13">
    <source>
        <dbReference type="Proteomes" id="UP001057134"/>
    </source>
</evidence>
<dbReference type="InterPro" id="IPR000014">
    <property type="entry name" value="PAS"/>
</dbReference>
<dbReference type="EC" id="2.7.13.3" evidence="2"/>
<evidence type="ECO:0000256" key="3">
    <source>
        <dbReference type="ARBA" id="ARBA00022553"/>
    </source>
</evidence>
<feature type="domain" description="PAC" evidence="11">
    <location>
        <begin position="462"/>
        <end position="514"/>
    </location>
</feature>
<comment type="catalytic activity">
    <reaction evidence="1">
        <text>ATP + protein L-histidine = ADP + protein N-phospho-L-histidine.</text>
        <dbReference type="EC" id="2.7.13.3"/>
    </reaction>
</comment>
<dbReference type="SMART" id="SM00091">
    <property type="entry name" value="PAS"/>
    <property type="match status" value="3"/>
</dbReference>
<keyword evidence="6 12" id="KW-0418">Kinase</keyword>
<dbReference type="InterPro" id="IPR052162">
    <property type="entry name" value="Sensor_kinase/Photoreceptor"/>
</dbReference>
<dbReference type="PROSITE" id="PS50112">
    <property type="entry name" value="PAS"/>
    <property type="match status" value="3"/>
</dbReference>
<organism evidence="12 13">
    <name type="scientific">Paenibacillus konkukensis</name>
    <dbReference type="NCBI Taxonomy" id="2020716"/>
    <lineage>
        <taxon>Bacteria</taxon>
        <taxon>Bacillati</taxon>
        <taxon>Bacillota</taxon>
        <taxon>Bacilli</taxon>
        <taxon>Bacillales</taxon>
        <taxon>Paenibacillaceae</taxon>
        <taxon>Paenibacillus</taxon>
    </lineage>
</organism>
<dbReference type="Pfam" id="PF02518">
    <property type="entry name" value="HATPase_c"/>
    <property type="match status" value="1"/>
</dbReference>
<dbReference type="SMART" id="SM00388">
    <property type="entry name" value="HisKA"/>
    <property type="match status" value="1"/>
</dbReference>
<dbReference type="SMART" id="SM00387">
    <property type="entry name" value="HATPase_c"/>
    <property type="match status" value="1"/>
</dbReference>
<dbReference type="PROSITE" id="PS50109">
    <property type="entry name" value="HIS_KIN"/>
    <property type="match status" value="1"/>
</dbReference>
<feature type="domain" description="PAS" evidence="10">
    <location>
        <begin position="390"/>
        <end position="459"/>
    </location>
</feature>
<keyword evidence="3" id="KW-0597">Phosphoprotein</keyword>
<sequence length="754" mass="85474">MNEPQKEQDWTDKTALSLEPSLHVNDTLFRNAFDYAAIGMALIDLNGRWLKVNRSLCGIIGYSEQELLSTDYQSLTHPDDLELNLEHMRRLLSGDWVSFQMEKRFFHKTGKVIWILLHVSLVRSPQGKPLCTIAQIQDISSRKQLEQKYKSLIEYNPAGICSLDMEGRIDGLNPAMEKIIGYEASELLHTSFKSIIAGEKDQLHIFQNGTDGEQLNTEIALTHKMGHQVYLGAKDVPIIVDGRIVGFYIIARDITELKKTKESLAVLQQDLQDVVRKQQGMTFKFKKLDGRFIHTLCDGELVFRLGLTPEKVVGKELSEFVSADIAEVKERYYERAWSGEEHVLYEGQINQITYIASLRPIKRDEQVVEVIASCIDITERKRAEEDLLTTKEMLESLITNTSDAIDVIDLQFNVLQVNHAFEKIYGFGVEEIVGKPLCIIPEDKQEEAAQLMERLLSGQEVTDFETVRLHKNGTPLHISLTISPIKNAEGDTVAIAGISRDITERKKTEEFLRKSDRLSVVGQLAAGLAHEIRNPLTSLKGFLQLMRERGPNQDHYYEIMSAELNRINFIVSEFLIIAKPQVIQYEMYSLNQLIHTVIQLLEPEATMNNVRMSVKMTDDPIMIYCSEIQMKQVFINLLKNAIEAMQAGGEVRVEAYVERQQVHLRVVDNGAGIPRERLASLGEPFYTTKEKGTGLGLMMCFKIIEAHQGTIQINSQIHEGTEVDIALPLAAQQQGGREERWKNSIKAVPGRTPV</sequence>
<dbReference type="CDD" id="cd00075">
    <property type="entry name" value="HATPase"/>
    <property type="match status" value="1"/>
</dbReference>
<reference evidence="12" key="1">
    <citation type="submission" date="2018-02" db="EMBL/GenBank/DDBJ databases">
        <authorList>
            <person name="Kim S.-K."/>
            <person name="Jung H.-I."/>
            <person name="Lee S.-W."/>
        </authorList>
    </citation>
    <scope>NUCLEOTIDE SEQUENCE</scope>
    <source>
        <strain evidence="12">SK3146</strain>
    </source>
</reference>
<dbReference type="InterPro" id="IPR013656">
    <property type="entry name" value="PAS_4"/>
</dbReference>
<feature type="domain" description="Histidine kinase" evidence="9">
    <location>
        <begin position="527"/>
        <end position="731"/>
    </location>
</feature>
<dbReference type="PANTHER" id="PTHR43304">
    <property type="entry name" value="PHYTOCHROME-LIKE PROTEIN CPH1"/>
    <property type="match status" value="1"/>
</dbReference>
<dbReference type="SMART" id="SM00086">
    <property type="entry name" value="PAC"/>
    <property type="match status" value="4"/>
</dbReference>
<evidence type="ECO:0000256" key="5">
    <source>
        <dbReference type="ARBA" id="ARBA00022741"/>
    </source>
</evidence>
<dbReference type="SUPFAM" id="SSF55874">
    <property type="entry name" value="ATPase domain of HSP90 chaperone/DNA topoisomerase II/histidine kinase"/>
    <property type="match status" value="1"/>
</dbReference>
<dbReference type="CDD" id="cd00130">
    <property type="entry name" value="PAS"/>
    <property type="match status" value="3"/>
</dbReference>
<dbReference type="PRINTS" id="PR00344">
    <property type="entry name" value="BCTRLSENSOR"/>
</dbReference>
<dbReference type="PANTHER" id="PTHR43304:SF1">
    <property type="entry name" value="PAC DOMAIN-CONTAINING PROTEIN"/>
    <property type="match status" value="1"/>
</dbReference>
<keyword evidence="7" id="KW-0067">ATP-binding</keyword>
<dbReference type="Proteomes" id="UP001057134">
    <property type="component" value="Chromosome"/>
</dbReference>
<dbReference type="Pfam" id="PF08447">
    <property type="entry name" value="PAS_3"/>
    <property type="match status" value="1"/>
</dbReference>
<dbReference type="InterPro" id="IPR001610">
    <property type="entry name" value="PAC"/>
</dbReference>
<dbReference type="Pfam" id="PF08448">
    <property type="entry name" value="PAS_4"/>
    <property type="match status" value="2"/>
</dbReference>
<dbReference type="Pfam" id="PF13426">
    <property type="entry name" value="PAS_9"/>
    <property type="match status" value="1"/>
</dbReference>
<protein>
    <recommendedName>
        <fullName evidence="2">histidine kinase</fullName>
        <ecNumber evidence="2">2.7.13.3</ecNumber>
    </recommendedName>
</protein>
<evidence type="ECO:0000256" key="7">
    <source>
        <dbReference type="ARBA" id="ARBA00022840"/>
    </source>
</evidence>
<accession>A0ABY4RYQ4</accession>
<dbReference type="Gene3D" id="1.10.287.130">
    <property type="match status" value="1"/>
</dbReference>
<dbReference type="InterPro" id="IPR003594">
    <property type="entry name" value="HATPase_dom"/>
</dbReference>
<dbReference type="InterPro" id="IPR036890">
    <property type="entry name" value="HATPase_C_sf"/>
</dbReference>
<dbReference type="PROSITE" id="PS50113">
    <property type="entry name" value="PAC"/>
    <property type="match status" value="2"/>
</dbReference>
<feature type="domain" description="PAS" evidence="10">
    <location>
        <begin position="145"/>
        <end position="188"/>
    </location>
</feature>
<dbReference type="Gene3D" id="3.30.565.10">
    <property type="entry name" value="Histidine kinase-like ATPase, C-terminal domain"/>
    <property type="match status" value="1"/>
</dbReference>
<reference evidence="12" key="2">
    <citation type="journal article" date="2021" name="J Anim Sci Technol">
        <title>Complete genome sequence of Paenibacillus konkukensis sp. nov. SK3146 as a potential probiotic strain.</title>
        <authorList>
            <person name="Jung H.I."/>
            <person name="Park S."/>
            <person name="Niu K.M."/>
            <person name="Lee S.W."/>
            <person name="Kothari D."/>
            <person name="Yi K.J."/>
            <person name="Kim S.K."/>
        </authorList>
    </citation>
    <scope>NUCLEOTIDE SEQUENCE</scope>
    <source>
        <strain evidence="12">SK3146</strain>
    </source>
</reference>
<dbReference type="Pfam" id="PF00512">
    <property type="entry name" value="HisKA"/>
    <property type="match status" value="1"/>
</dbReference>
<evidence type="ECO:0000313" key="12">
    <source>
        <dbReference type="EMBL" id="UQZ87447.1"/>
    </source>
</evidence>
<dbReference type="InterPro" id="IPR013655">
    <property type="entry name" value="PAS_fold_3"/>
</dbReference>
<dbReference type="NCBIfam" id="TIGR00229">
    <property type="entry name" value="sensory_box"/>
    <property type="match status" value="4"/>
</dbReference>
<evidence type="ECO:0000259" key="11">
    <source>
        <dbReference type="PROSITE" id="PS50113"/>
    </source>
</evidence>
<evidence type="ECO:0000259" key="9">
    <source>
        <dbReference type="PROSITE" id="PS50109"/>
    </source>
</evidence>
<proteinExistence type="predicted"/>
<dbReference type="SUPFAM" id="SSF47384">
    <property type="entry name" value="Homodimeric domain of signal transducing histidine kinase"/>
    <property type="match status" value="1"/>
</dbReference>
<feature type="domain" description="PAC" evidence="11">
    <location>
        <begin position="99"/>
        <end position="151"/>
    </location>
</feature>
<evidence type="ECO:0000256" key="1">
    <source>
        <dbReference type="ARBA" id="ARBA00000085"/>
    </source>
</evidence>
<dbReference type="EMBL" id="CP027059">
    <property type="protein sequence ID" value="UQZ87447.1"/>
    <property type="molecule type" value="Genomic_DNA"/>
</dbReference>
<dbReference type="RefSeq" id="WP_249862908.1">
    <property type="nucleotide sequence ID" value="NZ_CP027059.1"/>
</dbReference>
<dbReference type="InterPro" id="IPR003661">
    <property type="entry name" value="HisK_dim/P_dom"/>
</dbReference>
<feature type="domain" description="PAS" evidence="10">
    <location>
        <begin position="25"/>
        <end position="95"/>
    </location>
</feature>